<dbReference type="InterPro" id="IPR024969">
    <property type="entry name" value="EIF3F/CSN6-like_C"/>
</dbReference>
<evidence type="ECO:0000313" key="6">
    <source>
        <dbReference type="Proteomes" id="UP000094385"/>
    </source>
</evidence>
<proteinExistence type="inferred from homology"/>
<dbReference type="STRING" id="675824.A0A1E3PX57"/>
<evidence type="ECO:0000256" key="2">
    <source>
        <dbReference type="SAM" id="MobiDB-lite"/>
    </source>
</evidence>
<evidence type="ECO:0000259" key="4">
    <source>
        <dbReference type="Pfam" id="PF13012"/>
    </source>
</evidence>
<accession>A0A1E3PX57</accession>
<evidence type="ECO:0000259" key="3">
    <source>
        <dbReference type="Pfam" id="PF01398"/>
    </source>
</evidence>
<sequence>MATATETRSSLVLRNEAYSSDLTIGLHPLAILNISDFYTRAHLSRTDLLGGLIGKQTGRDVSIEQTFEFRLTDGQIDEDVLSKKLAQFKACFEDLDFVGWFYIPLQLPFEPVEELLPVHQYLAKFHNDTPPLLLILNPSAEAVVNTQRLPIAIYETLFNENGKPQFVEVQHRIDSSEAEHIGVLYVAKQDVVVTAEKKDTVESSSGGRSKAKEKAKKDDVADSTMSGNAEDVVSQLNSQANAVKMLHSRLQILQQYLDHVRSLPEDAVTVADFEILRQIDGLVGRLSTENLADVAQGQQIDGLLAGLLGLVTKGVKYGVELNAKRQMLDVQRGPATAGGSTGPPVMTERMSRYWEGMK</sequence>
<reference evidence="5 6" key="1">
    <citation type="journal article" date="2016" name="Proc. Natl. Acad. Sci. U.S.A.">
        <title>Comparative genomics of biotechnologically important yeasts.</title>
        <authorList>
            <person name="Riley R."/>
            <person name="Haridas S."/>
            <person name="Wolfe K.H."/>
            <person name="Lopes M.R."/>
            <person name="Hittinger C.T."/>
            <person name="Goeker M."/>
            <person name="Salamov A.A."/>
            <person name="Wisecaver J.H."/>
            <person name="Long T.M."/>
            <person name="Calvey C.H."/>
            <person name="Aerts A.L."/>
            <person name="Barry K.W."/>
            <person name="Choi C."/>
            <person name="Clum A."/>
            <person name="Coughlan A.Y."/>
            <person name="Deshpande S."/>
            <person name="Douglass A.P."/>
            <person name="Hanson S.J."/>
            <person name="Klenk H.-P."/>
            <person name="LaButti K.M."/>
            <person name="Lapidus A."/>
            <person name="Lindquist E.A."/>
            <person name="Lipzen A.M."/>
            <person name="Meier-Kolthoff J.P."/>
            <person name="Ohm R.A."/>
            <person name="Otillar R.P."/>
            <person name="Pangilinan J.L."/>
            <person name="Peng Y."/>
            <person name="Rokas A."/>
            <person name="Rosa C.A."/>
            <person name="Scheuner C."/>
            <person name="Sibirny A.A."/>
            <person name="Slot J.C."/>
            <person name="Stielow J.B."/>
            <person name="Sun H."/>
            <person name="Kurtzman C.P."/>
            <person name="Blackwell M."/>
            <person name="Grigoriev I.V."/>
            <person name="Jeffries T.W."/>
        </authorList>
    </citation>
    <scope>NUCLEOTIDE SEQUENCE [LARGE SCALE GENOMIC DNA]</scope>
    <source>
        <strain evidence="5 6">NRRL Y-11557</strain>
    </source>
</reference>
<feature type="domain" description="EIF3F/CSN6-like C-terminal" evidence="4">
    <location>
        <begin position="177"/>
        <end position="313"/>
    </location>
</feature>
<dbReference type="OrthoDB" id="4087385at2759"/>
<dbReference type="GO" id="GO:0008180">
    <property type="term" value="C:COP9 signalosome"/>
    <property type="evidence" value="ECO:0007669"/>
    <property type="project" value="TreeGrafter"/>
</dbReference>
<dbReference type="Pfam" id="PF13012">
    <property type="entry name" value="MitMem_reg"/>
    <property type="match status" value="1"/>
</dbReference>
<dbReference type="GO" id="GO:0008237">
    <property type="term" value="F:metallopeptidase activity"/>
    <property type="evidence" value="ECO:0007669"/>
    <property type="project" value="InterPro"/>
</dbReference>
<feature type="domain" description="JAB1/MPN/MOV34 metalloenzyme" evidence="3">
    <location>
        <begin position="22"/>
        <end position="101"/>
    </location>
</feature>
<dbReference type="AlphaFoldDB" id="A0A1E3PX57"/>
<name>A0A1E3PX57_LIPST</name>
<evidence type="ECO:0008006" key="7">
    <source>
        <dbReference type="Google" id="ProtNLM"/>
    </source>
</evidence>
<dbReference type="PANTHER" id="PTHR10540:SF8">
    <property type="entry name" value="COP9 SIGNALOSOME COMPLEX SUBUNIT 6"/>
    <property type="match status" value="1"/>
</dbReference>
<dbReference type="EMBL" id="KV454302">
    <property type="protein sequence ID" value="ODQ69878.1"/>
    <property type="molecule type" value="Genomic_DNA"/>
</dbReference>
<protein>
    <recommendedName>
        <fullName evidence="7">COP9 signalosome complex subunit 6</fullName>
    </recommendedName>
</protein>
<feature type="compositionally biased region" description="Basic and acidic residues" evidence="2">
    <location>
        <begin position="210"/>
        <end position="220"/>
    </location>
</feature>
<feature type="region of interest" description="Disordered" evidence="2">
    <location>
        <begin position="197"/>
        <end position="227"/>
    </location>
</feature>
<gene>
    <name evidence="5" type="ORF">LIPSTDRAFT_6544</name>
</gene>
<dbReference type="Gene3D" id="3.40.140.10">
    <property type="entry name" value="Cytidine Deaminase, domain 2"/>
    <property type="match status" value="1"/>
</dbReference>
<dbReference type="Pfam" id="PF01398">
    <property type="entry name" value="JAB"/>
    <property type="match status" value="1"/>
</dbReference>
<dbReference type="PANTHER" id="PTHR10540">
    <property type="entry name" value="EUKARYOTIC TRANSLATION INITIATION FACTOR 3 SUBUNIT F-RELATED"/>
    <property type="match status" value="1"/>
</dbReference>
<comment type="similarity">
    <text evidence="1">Belongs to the peptidase M67A family. CSN6 subfamily.</text>
</comment>
<evidence type="ECO:0000313" key="5">
    <source>
        <dbReference type="EMBL" id="ODQ69878.1"/>
    </source>
</evidence>
<organism evidence="5 6">
    <name type="scientific">Lipomyces starkeyi NRRL Y-11557</name>
    <dbReference type="NCBI Taxonomy" id="675824"/>
    <lineage>
        <taxon>Eukaryota</taxon>
        <taxon>Fungi</taxon>
        <taxon>Dikarya</taxon>
        <taxon>Ascomycota</taxon>
        <taxon>Saccharomycotina</taxon>
        <taxon>Lipomycetes</taxon>
        <taxon>Lipomycetales</taxon>
        <taxon>Lipomycetaceae</taxon>
        <taxon>Lipomyces</taxon>
    </lineage>
</organism>
<evidence type="ECO:0000256" key="1">
    <source>
        <dbReference type="ARBA" id="ARBA00010893"/>
    </source>
</evidence>
<dbReference type="Proteomes" id="UP000094385">
    <property type="component" value="Unassembled WGS sequence"/>
</dbReference>
<dbReference type="InterPro" id="IPR000555">
    <property type="entry name" value="JAMM/MPN+_dom"/>
</dbReference>
<keyword evidence="6" id="KW-1185">Reference proteome</keyword>